<evidence type="ECO:0000313" key="2">
    <source>
        <dbReference type="Proteomes" id="UP000707731"/>
    </source>
</evidence>
<dbReference type="RefSeq" id="WP_195000215.1">
    <property type="nucleotide sequence ID" value="NZ_JADLQN010000001.1"/>
</dbReference>
<evidence type="ECO:0000313" key="1">
    <source>
        <dbReference type="EMBL" id="MBF6353284.1"/>
    </source>
</evidence>
<gene>
    <name evidence="1" type="ORF">IU449_01760</name>
</gene>
<dbReference type="Proteomes" id="UP000707731">
    <property type="component" value="Unassembled WGS sequence"/>
</dbReference>
<organism evidence="1 2">
    <name type="scientific">Nocardia higoensis</name>
    <dbReference type="NCBI Taxonomy" id="228599"/>
    <lineage>
        <taxon>Bacteria</taxon>
        <taxon>Bacillati</taxon>
        <taxon>Actinomycetota</taxon>
        <taxon>Actinomycetes</taxon>
        <taxon>Mycobacteriales</taxon>
        <taxon>Nocardiaceae</taxon>
        <taxon>Nocardia</taxon>
    </lineage>
</organism>
<dbReference type="EMBL" id="JADLQN010000001">
    <property type="protein sequence ID" value="MBF6353284.1"/>
    <property type="molecule type" value="Genomic_DNA"/>
</dbReference>
<comment type="caution">
    <text evidence="1">The sequence shown here is derived from an EMBL/GenBank/DDBJ whole genome shotgun (WGS) entry which is preliminary data.</text>
</comment>
<reference evidence="1 2" key="1">
    <citation type="submission" date="2020-10" db="EMBL/GenBank/DDBJ databases">
        <title>Identification of Nocardia species via Next-generation sequencing and recognition of intraspecies genetic diversity.</title>
        <authorList>
            <person name="Li P."/>
            <person name="Li P."/>
            <person name="Lu B."/>
        </authorList>
    </citation>
    <scope>NUCLEOTIDE SEQUENCE [LARGE SCALE GENOMIC DNA]</scope>
    <source>
        <strain evidence="1 2">BJ06-0143</strain>
    </source>
</reference>
<keyword evidence="2" id="KW-1185">Reference proteome</keyword>
<proteinExistence type="predicted"/>
<evidence type="ECO:0008006" key="3">
    <source>
        <dbReference type="Google" id="ProtNLM"/>
    </source>
</evidence>
<protein>
    <recommendedName>
        <fullName evidence="3">Excreted virulence factor EspC (Type VII ESX diderm)</fullName>
    </recommendedName>
</protein>
<accession>A0ABS0D473</accession>
<name>A0ABS0D473_9NOCA</name>
<sequence>MDTLNLDPAALAAYTAIADAVSEQLANAAQAGAGAIDRSRLEADLGMLGAGFAAKFTAAVTEHTQALTTAGQLVGAYGQALRDYSAAMTTSDAESATELAKTSEELA</sequence>